<evidence type="ECO:0000256" key="3">
    <source>
        <dbReference type="ARBA" id="ARBA00007282"/>
    </source>
</evidence>
<dbReference type="PANTHER" id="PTHR31595:SF57">
    <property type="entry name" value="OS04G0481900 PROTEIN"/>
    <property type="match status" value="1"/>
</dbReference>
<feature type="transmembrane region" description="Helical" evidence="8">
    <location>
        <begin position="88"/>
        <end position="110"/>
    </location>
</feature>
<accession>A0AA39MZQ5</accession>
<evidence type="ECO:0000313" key="10">
    <source>
        <dbReference type="EMBL" id="KAK0451850.1"/>
    </source>
</evidence>
<feature type="domain" description="Wax synthase" evidence="9">
    <location>
        <begin position="240"/>
        <end position="320"/>
    </location>
</feature>
<evidence type="ECO:0000256" key="6">
    <source>
        <dbReference type="ARBA" id="ARBA00022989"/>
    </source>
</evidence>
<evidence type="ECO:0000256" key="1">
    <source>
        <dbReference type="ARBA" id="ARBA00004141"/>
    </source>
</evidence>
<evidence type="ECO:0000256" key="5">
    <source>
        <dbReference type="ARBA" id="ARBA00022692"/>
    </source>
</evidence>
<feature type="transmembrane region" description="Helical" evidence="8">
    <location>
        <begin position="343"/>
        <end position="365"/>
    </location>
</feature>
<keyword evidence="7 8" id="KW-0472">Membrane</keyword>
<dbReference type="GO" id="GO:0016020">
    <property type="term" value="C:membrane"/>
    <property type="evidence" value="ECO:0007669"/>
    <property type="project" value="UniProtKB-SubCell"/>
</dbReference>
<dbReference type="Pfam" id="PF13813">
    <property type="entry name" value="MBOAT_2"/>
    <property type="match status" value="1"/>
</dbReference>
<dbReference type="AlphaFoldDB" id="A0AA39MZQ5"/>
<dbReference type="InterPro" id="IPR044851">
    <property type="entry name" value="Wax_synthase"/>
</dbReference>
<keyword evidence="6 8" id="KW-1133">Transmembrane helix</keyword>
<evidence type="ECO:0000256" key="2">
    <source>
        <dbReference type="ARBA" id="ARBA00005179"/>
    </source>
</evidence>
<comment type="similarity">
    <text evidence="3">Belongs to the wax synthase family.</text>
</comment>
<evidence type="ECO:0000259" key="9">
    <source>
        <dbReference type="Pfam" id="PF13813"/>
    </source>
</evidence>
<evidence type="ECO:0000313" key="11">
    <source>
        <dbReference type="Proteomes" id="UP001175226"/>
    </source>
</evidence>
<dbReference type="GO" id="GO:0006629">
    <property type="term" value="P:lipid metabolic process"/>
    <property type="evidence" value="ECO:0007669"/>
    <property type="project" value="InterPro"/>
</dbReference>
<feature type="transmembrane region" description="Helical" evidence="8">
    <location>
        <begin position="312"/>
        <end position="331"/>
    </location>
</feature>
<organism evidence="10 11">
    <name type="scientific">Armillaria borealis</name>
    <dbReference type="NCBI Taxonomy" id="47425"/>
    <lineage>
        <taxon>Eukaryota</taxon>
        <taxon>Fungi</taxon>
        <taxon>Dikarya</taxon>
        <taxon>Basidiomycota</taxon>
        <taxon>Agaricomycotina</taxon>
        <taxon>Agaricomycetes</taxon>
        <taxon>Agaricomycetidae</taxon>
        <taxon>Agaricales</taxon>
        <taxon>Marasmiineae</taxon>
        <taxon>Physalacriaceae</taxon>
        <taxon>Armillaria</taxon>
    </lineage>
</organism>
<sequence length="389" mass="43794">MWSLPQPDSREQLSWSSVTTILLPSLACYYVCAILTIRLYPFYVRMSFLPVTLGMLYRCAVSLDMSYTDGSQNDCFNYRNETLLVCHPHFFAVLTFLGMRAIAWTFAAIAPKRLDSKKPSAVQLCFTGRYHEWNWCSGLHVPAEWRPTNSRNMFILATLASQVLHTVIFDSLHFHLQSLSPNTFGSPAGGTIFPVNGVPNLRSTYITFLSGMVLYSAIQSAHDACAVFCILFFQQNPAQWPPLFDHPWHSTSLNRFWAKGWHQMFRHEFISLGGRPLYALGFGRTGAVLGVFTASSILHLLSHWGLGRGSEWSTIGGYFIIQGVGVVLEGIWKKITGRRVGGILGWIWTVAWVVGWGNIMMDAWARAGLMGSMFFPDGMRPVDVMKKLL</sequence>
<proteinExistence type="inferred from homology"/>
<keyword evidence="4" id="KW-0808">Transferase</keyword>
<evidence type="ECO:0000256" key="4">
    <source>
        <dbReference type="ARBA" id="ARBA00022679"/>
    </source>
</evidence>
<feature type="transmembrane region" description="Helical" evidence="8">
    <location>
        <begin position="277"/>
        <end position="300"/>
    </location>
</feature>
<keyword evidence="5 8" id="KW-0812">Transmembrane</keyword>
<dbReference type="InterPro" id="IPR032805">
    <property type="entry name" value="Wax_synthase_dom"/>
</dbReference>
<protein>
    <recommendedName>
        <fullName evidence="9">Wax synthase domain-containing protein</fullName>
    </recommendedName>
</protein>
<feature type="transmembrane region" description="Helical" evidence="8">
    <location>
        <begin position="20"/>
        <end position="40"/>
    </location>
</feature>
<name>A0AA39MZQ5_9AGAR</name>
<comment type="caution">
    <text evidence="10">The sequence shown here is derived from an EMBL/GenBank/DDBJ whole genome shotgun (WGS) entry which is preliminary data.</text>
</comment>
<gene>
    <name evidence="10" type="ORF">EV421DRAFT_1773419</name>
</gene>
<dbReference type="GO" id="GO:0008374">
    <property type="term" value="F:O-acyltransferase activity"/>
    <property type="evidence" value="ECO:0007669"/>
    <property type="project" value="InterPro"/>
</dbReference>
<reference evidence="10" key="1">
    <citation type="submission" date="2023-06" db="EMBL/GenBank/DDBJ databases">
        <authorList>
            <consortium name="Lawrence Berkeley National Laboratory"/>
            <person name="Ahrendt S."/>
            <person name="Sahu N."/>
            <person name="Indic B."/>
            <person name="Wong-Bajracharya J."/>
            <person name="Merenyi Z."/>
            <person name="Ke H.-M."/>
            <person name="Monk M."/>
            <person name="Kocsube S."/>
            <person name="Drula E."/>
            <person name="Lipzen A."/>
            <person name="Balint B."/>
            <person name="Henrissat B."/>
            <person name="Andreopoulos B."/>
            <person name="Martin F.M."/>
            <person name="Harder C.B."/>
            <person name="Rigling D."/>
            <person name="Ford K.L."/>
            <person name="Foster G.D."/>
            <person name="Pangilinan J."/>
            <person name="Papanicolaou A."/>
            <person name="Barry K."/>
            <person name="LaButti K."/>
            <person name="Viragh M."/>
            <person name="Koriabine M."/>
            <person name="Yan M."/>
            <person name="Riley R."/>
            <person name="Champramary S."/>
            <person name="Plett K.L."/>
            <person name="Tsai I.J."/>
            <person name="Slot J."/>
            <person name="Sipos G."/>
            <person name="Plett J."/>
            <person name="Nagy L.G."/>
            <person name="Grigoriev I.V."/>
        </authorList>
    </citation>
    <scope>NUCLEOTIDE SEQUENCE</scope>
    <source>
        <strain evidence="10">FPL87.14</strain>
    </source>
</reference>
<dbReference type="EMBL" id="JAUEPT010000005">
    <property type="protein sequence ID" value="KAK0451850.1"/>
    <property type="molecule type" value="Genomic_DNA"/>
</dbReference>
<feature type="transmembrane region" description="Helical" evidence="8">
    <location>
        <begin position="47"/>
        <end position="68"/>
    </location>
</feature>
<evidence type="ECO:0000256" key="7">
    <source>
        <dbReference type="ARBA" id="ARBA00023136"/>
    </source>
</evidence>
<keyword evidence="11" id="KW-1185">Reference proteome</keyword>
<comment type="subcellular location">
    <subcellularLocation>
        <location evidence="1">Membrane</location>
        <topology evidence="1">Multi-pass membrane protein</topology>
    </subcellularLocation>
</comment>
<evidence type="ECO:0000256" key="8">
    <source>
        <dbReference type="SAM" id="Phobius"/>
    </source>
</evidence>
<dbReference type="Proteomes" id="UP001175226">
    <property type="component" value="Unassembled WGS sequence"/>
</dbReference>
<comment type="pathway">
    <text evidence="2">Secondary metabolite biosynthesis.</text>
</comment>
<dbReference type="PANTHER" id="PTHR31595">
    <property type="entry name" value="LONG-CHAIN-ALCOHOL O-FATTY-ACYLTRANSFERASE 3-RELATED"/>
    <property type="match status" value="1"/>
</dbReference>